<keyword evidence="1" id="KW-0472">Membrane</keyword>
<dbReference type="AlphaFoldDB" id="A0A316GAD5"/>
<evidence type="ECO:0008006" key="4">
    <source>
        <dbReference type="Google" id="ProtNLM"/>
    </source>
</evidence>
<protein>
    <recommendedName>
        <fullName evidence="4">Quinoprotein glucose dehydrogenase</fullName>
    </recommendedName>
</protein>
<gene>
    <name evidence="2" type="ORF">C8D95_103414</name>
</gene>
<accession>A0A316GAD5</accession>
<evidence type="ECO:0000313" key="3">
    <source>
        <dbReference type="Proteomes" id="UP000245390"/>
    </source>
</evidence>
<feature type="transmembrane region" description="Helical" evidence="1">
    <location>
        <begin position="77"/>
        <end position="93"/>
    </location>
</feature>
<keyword evidence="3" id="KW-1185">Reference proteome</keyword>
<feature type="transmembrane region" description="Helical" evidence="1">
    <location>
        <begin position="105"/>
        <end position="124"/>
    </location>
</feature>
<sequence>MTHGTTNPHIDTRRGTRHSAGYIATVVLAVVVAIFGILIFGGGLWLIALGGSWYYAIAGVGLCLTAWFLARPSINALWIYLATYAFTVVWAFWEKGMDWWAQVPRLVAPTVILLLILATVPVLMRSRRTHTEHYR</sequence>
<dbReference type="Proteomes" id="UP000245390">
    <property type="component" value="Unassembled WGS sequence"/>
</dbReference>
<dbReference type="EMBL" id="QGGV01000003">
    <property type="protein sequence ID" value="PWK57175.1"/>
    <property type="molecule type" value="Genomic_DNA"/>
</dbReference>
<keyword evidence="1" id="KW-1133">Transmembrane helix</keyword>
<feature type="transmembrane region" description="Helical" evidence="1">
    <location>
        <begin position="21"/>
        <end position="47"/>
    </location>
</feature>
<feature type="transmembrane region" description="Helical" evidence="1">
    <location>
        <begin position="53"/>
        <end position="70"/>
    </location>
</feature>
<proteinExistence type="predicted"/>
<evidence type="ECO:0000313" key="2">
    <source>
        <dbReference type="EMBL" id="PWK57175.1"/>
    </source>
</evidence>
<name>A0A316GAD5_9RHOB</name>
<reference evidence="2 3" key="1">
    <citation type="submission" date="2018-05" db="EMBL/GenBank/DDBJ databases">
        <title>Genomic Encyclopedia of Type Strains, Phase IV (KMG-IV): sequencing the most valuable type-strain genomes for metagenomic binning, comparative biology and taxonomic classification.</title>
        <authorList>
            <person name="Goeker M."/>
        </authorList>
    </citation>
    <scope>NUCLEOTIDE SEQUENCE [LARGE SCALE GENOMIC DNA]</scope>
    <source>
        <strain evidence="2 3">DSM 103371</strain>
    </source>
</reference>
<evidence type="ECO:0000256" key="1">
    <source>
        <dbReference type="SAM" id="Phobius"/>
    </source>
</evidence>
<dbReference type="RefSeq" id="WP_241239865.1">
    <property type="nucleotide sequence ID" value="NZ_CP034588.1"/>
</dbReference>
<keyword evidence="1" id="KW-0812">Transmembrane</keyword>
<comment type="caution">
    <text evidence="2">The sequence shown here is derived from an EMBL/GenBank/DDBJ whole genome shotgun (WGS) entry which is preliminary data.</text>
</comment>
<organism evidence="2 3">
    <name type="scientific">Silicimonas algicola</name>
    <dbReference type="NCBI Taxonomy" id="1826607"/>
    <lineage>
        <taxon>Bacteria</taxon>
        <taxon>Pseudomonadati</taxon>
        <taxon>Pseudomonadota</taxon>
        <taxon>Alphaproteobacteria</taxon>
        <taxon>Rhodobacterales</taxon>
        <taxon>Paracoccaceae</taxon>
    </lineage>
</organism>